<sequence>MAVFDAQALIDSGRRRICEGCGFLVGTNTPRCPRCGHTAAAPPTSDQPTTPARSTTRTQSRTSAQPTGSAQPTAPTGRVPRQRSTAARKRAARFDAAVGDGEVTEYGLGGMAGVPDRTIWIVSHGTPKTQGSMVAIGPGQLRAADKDMYVWRDTIAADALLRVGIRWQPIDAPVHIDVCFTLPFPQRFEDQSERIAGLDPECPPRIPAMQTPDRDKLLRAVQDALSLPNPGNRSEAESQGMASRFKLVTDDSRFVYGSEAKTYPRPGHTHSWALDRPGAVIRLTMIDADVDPMPRPTLRDPGALPPRVAALHEEVVRRNRLSNLGG</sequence>
<gene>
    <name evidence="2" type="ORF">NCTC1934_04438</name>
</gene>
<feature type="compositionally biased region" description="Low complexity" evidence="1">
    <location>
        <begin position="47"/>
        <end position="67"/>
    </location>
</feature>
<organism evidence="2 3">
    <name type="scientific">Nocardia otitidiscaviarum</name>
    <dbReference type="NCBI Taxonomy" id="1823"/>
    <lineage>
        <taxon>Bacteria</taxon>
        <taxon>Bacillati</taxon>
        <taxon>Actinomycetota</taxon>
        <taxon>Actinomycetes</taxon>
        <taxon>Mycobacteriales</taxon>
        <taxon>Nocardiaceae</taxon>
        <taxon>Nocardia</taxon>
    </lineage>
</organism>
<dbReference type="AlphaFoldDB" id="A0A378YUB0"/>
<name>A0A378YUB0_9NOCA</name>
<reference evidence="2 3" key="1">
    <citation type="submission" date="2018-06" db="EMBL/GenBank/DDBJ databases">
        <authorList>
            <consortium name="Pathogen Informatics"/>
            <person name="Doyle S."/>
        </authorList>
    </citation>
    <scope>NUCLEOTIDE SEQUENCE [LARGE SCALE GENOMIC DNA]</scope>
    <source>
        <strain evidence="2 3">NCTC1934</strain>
    </source>
</reference>
<evidence type="ECO:0000313" key="2">
    <source>
        <dbReference type="EMBL" id="SUA80762.1"/>
    </source>
</evidence>
<keyword evidence="3" id="KW-1185">Reference proteome</keyword>
<accession>A0A378YUB0</accession>
<feature type="region of interest" description="Disordered" evidence="1">
    <location>
        <begin position="39"/>
        <end position="93"/>
    </location>
</feature>
<proteinExistence type="predicted"/>
<dbReference type="STRING" id="1406858.GCA_000710895_06514"/>
<dbReference type="EMBL" id="UGRY01000002">
    <property type="protein sequence ID" value="SUA80762.1"/>
    <property type="molecule type" value="Genomic_DNA"/>
</dbReference>
<protein>
    <submittedName>
        <fullName evidence="2">Uncharacterized protein</fullName>
    </submittedName>
</protein>
<evidence type="ECO:0000256" key="1">
    <source>
        <dbReference type="SAM" id="MobiDB-lite"/>
    </source>
</evidence>
<evidence type="ECO:0000313" key="3">
    <source>
        <dbReference type="Proteomes" id="UP000255467"/>
    </source>
</evidence>
<dbReference type="Proteomes" id="UP000255467">
    <property type="component" value="Unassembled WGS sequence"/>
</dbReference>